<dbReference type="GO" id="GO:0006508">
    <property type="term" value="P:proteolysis"/>
    <property type="evidence" value="ECO:0007669"/>
    <property type="project" value="InterPro"/>
</dbReference>
<dbReference type="PANTHER" id="PTHR48104">
    <property type="entry name" value="METACASPASE-4"/>
    <property type="match status" value="1"/>
</dbReference>
<evidence type="ECO:0000259" key="5">
    <source>
        <dbReference type="Pfam" id="PF00656"/>
    </source>
</evidence>
<sequence>MSEQPHTVRLVPPESMNNSASDSIPDHIKVPNLRALLIGIDRYAAPGIVQLDGAVADAEDVKSYLKNYLAVPELQIKTLYDTEATRWAIIKAIEDLGSKANLMEENAPLLIYFAGHGGEGKRPNRQGPDQTIQMILPQDFKQPLGDSTVQGVLDYEFNELLKQLSISRGNNITVILDCCYSGSGTRDASDIRKVRSAKIEKVIPDIRKGTRGCEIAKGFLHTGLRSHVLLAACNENEKAREDGGRGEFTKRLIQTFVETGGRVTYHDLLLKLGHIRGQNPQCEGYYKTRFLWDCMAIGFPHFNVRWEDKYLILEAGFVHGITENTHFTIYQGIDDYPSNPQRILVVQSAGPITSILEPPSGLSTVNTTDTQIRLKPQAFAVLRKVGNEEDFPLHIEDAELHQFVKDTLEKAQRAPLPHRDPRTIVFVDKQTAQLALSIDQCDQAFFTFEILNPSVTAFGLRHIPFRVKRGDLESVIQCAAHFDWHLRRAVSKEKPIFHESVRLEFTKVFKRDRRVESDNSNLNVDNRIKIVVGQDKYGIKLINNSAKNIYPYLFFFDCSDLSIECYYDSATEIVSGKAPLRAKSGVLTIGYDASGWAPWSYSLRQPESIGNGRILQDEQEVDVGFLKLFLSSDPLNLSHMVQYSPFKPPFRPGHRGVTRHPYEALEFCETRIIEVIQRKEFPEDQGESRPRGLWPNTWKFFG</sequence>
<evidence type="ECO:0000256" key="1">
    <source>
        <dbReference type="ARBA" id="ARBA00009005"/>
    </source>
</evidence>
<dbReference type="OrthoDB" id="10255174at2759"/>
<keyword evidence="3" id="KW-0378">Hydrolase</keyword>
<dbReference type="EMBL" id="KN824307">
    <property type="protein sequence ID" value="KIM26234.1"/>
    <property type="molecule type" value="Genomic_DNA"/>
</dbReference>
<protein>
    <recommendedName>
        <fullName evidence="5">Peptidase C14 caspase domain-containing protein</fullName>
    </recommendedName>
</protein>
<dbReference type="GO" id="GO:0005737">
    <property type="term" value="C:cytoplasm"/>
    <property type="evidence" value="ECO:0007669"/>
    <property type="project" value="TreeGrafter"/>
</dbReference>
<gene>
    <name evidence="6" type="ORF">M408DRAFT_194109</name>
</gene>
<accession>A0A0C3B222</accession>
<dbReference type="Gene3D" id="3.40.50.1460">
    <property type="match status" value="1"/>
</dbReference>
<feature type="region of interest" description="Disordered" evidence="4">
    <location>
        <begin position="1"/>
        <end position="24"/>
    </location>
</feature>
<evidence type="ECO:0000256" key="4">
    <source>
        <dbReference type="SAM" id="MobiDB-lite"/>
    </source>
</evidence>
<keyword evidence="2" id="KW-0053">Apoptosis</keyword>
<dbReference type="HOGENOM" id="CLU_011935_1_0_1"/>
<keyword evidence="3" id="KW-0788">Thiol protease</keyword>
<evidence type="ECO:0000313" key="7">
    <source>
        <dbReference type="Proteomes" id="UP000054097"/>
    </source>
</evidence>
<dbReference type="InterPro" id="IPR050452">
    <property type="entry name" value="Metacaspase"/>
</dbReference>
<comment type="similarity">
    <text evidence="1">Belongs to the peptidase C14B family.</text>
</comment>
<dbReference type="AlphaFoldDB" id="A0A0C3B222"/>
<dbReference type="GO" id="GO:0006915">
    <property type="term" value="P:apoptotic process"/>
    <property type="evidence" value="ECO:0007669"/>
    <property type="project" value="UniProtKB-KW"/>
</dbReference>
<dbReference type="PANTHER" id="PTHR48104:SF30">
    <property type="entry name" value="METACASPASE-1"/>
    <property type="match status" value="1"/>
</dbReference>
<reference evidence="7" key="2">
    <citation type="submission" date="2015-01" db="EMBL/GenBank/DDBJ databases">
        <title>Evolutionary Origins and Diversification of the Mycorrhizal Mutualists.</title>
        <authorList>
            <consortium name="DOE Joint Genome Institute"/>
            <consortium name="Mycorrhizal Genomics Consortium"/>
            <person name="Kohler A."/>
            <person name="Kuo A."/>
            <person name="Nagy L.G."/>
            <person name="Floudas D."/>
            <person name="Copeland A."/>
            <person name="Barry K.W."/>
            <person name="Cichocki N."/>
            <person name="Veneault-Fourrey C."/>
            <person name="LaButti K."/>
            <person name="Lindquist E.A."/>
            <person name="Lipzen A."/>
            <person name="Lundell T."/>
            <person name="Morin E."/>
            <person name="Murat C."/>
            <person name="Riley R."/>
            <person name="Ohm R."/>
            <person name="Sun H."/>
            <person name="Tunlid A."/>
            <person name="Henrissat B."/>
            <person name="Grigoriev I.V."/>
            <person name="Hibbett D.S."/>
            <person name="Martin F."/>
        </authorList>
    </citation>
    <scope>NUCLEOTIDE SEQUENCE [LARGE SCALE GENOMIC DNA]</scope>
    <source>
        <strain evidence="7">MAFF 305830</strain>
    </source>
</reference>
<dbReference type="InterPro" id="IPR011600">
    <property type="entry name" value="Pept_C14_caspase"/>
</dbReference>
<name>A0A0C3B222_SERVB</name>
<evidence type="ECO:0000313" key="6">
    <source>
        <dbReference type="EMBL" id="KIM26234.1"/>
    </source>
</evidence>
<keyword evidence="3" id="KW-0645">Protease</keyword>
<dbReference type="SUPFAM" id="SSF52129">
    <property type="entry name" value="Caspase-like"/>
    <property type="match status" value="1"/>
</dbReference>
<dbReference type="InterPro" id="IPR029030">
    <property type="entry name" value="Caspase-like_dom_sf"/>
</dbReference>
<dbReference type="GO" id="GO:0004197">
    <property type="term" value="F:cysteine-type endopeptidase activity"/>
    <property type="evidence" value="ECO:0007669"/>
    <property type="project" value="InterPro"/>
</dbReference>
<proteinExistence type="inferred from homology"/>
<organism evidence="6 7">
    <name type="scientific">Serendipita vermifera MAFF 305830</name>
    <dbReference type="NCBI Taxonomy" id="933852"/>
    <lineage>
        <taxon>Eukaryota</taxon>
        <taxon>Fungi</taxon>
        <taxon>Dikarya</taxon>
        <taxon>Basidiomycota</taxon>
        <taxon>Agaricomycotina</taxon>
        <taxon>Agaricomycetes</taxon>
        <taxon>Sebacinales</taxon>
        <taxon>Serendipitaceae</taxon>
        <taxon>Serendipita</taxon>
    </lineage>
</organism>
<feature type="domain" description="Peptidase C14 caspase" evidence="5">
    <location>
        <begin position="34"/>
        <end position="271"/>
    </location>
</feature>
<evidence type="ECO:0000256" key="3">
    <source>
        <dbReference type="ARBA" id="ARBA00022807"/>
    </source>
</evidence>
<reference evidence="6 7" key="1">
    <citation type="submission" date="2014-04" db="EMBL/GenBank/DDBJ databases">
        <authorList>
            <consortium name="DOE Joint Genome Institute"/>
            <person name="Kuo A."/>
            <person name="Zuccaro A."/>
            <person name="Kohler A."/>
            <person name="Nagy L.G."/>
            <person name="Floudas D."/>
            <person name="Copeland A."/>
            <person name="Barry K.W."/>
            <person name="Cichocki N."/>
            <person name="Veneault-Fourrey C."/>
            <person name="LaButti K."/>
            <person name="Lindquist E.A."/>
            <person name="Lipzen A."/>
            <person name="Lundell T."/>
            <person name="Morin E."/>
            <person name="Murat C."/>
            <person name="Sun H."/>
            <person name="Tunlid A."/>
            <person name="Henrissat B."/>
            <person name="Grigoriev I.V."/>
            <person name="Hibbett D.S."/>
            <person name="Martin F."/>
            <person name="Nordberg H.P."/>
            <person name="Cantor M.N."/>
            <person name="Hua S.X."/>
        </authorList>
    </citation>
    <scope>NUCLEOTIDE SEQUENCE [LARGE SCALE GENOMIC DNA]</scope>
    <source>
        <strain evidence="6 7">MAFF 305830</strain>
    </source>
</reference>
<keyword evidence="7" id="KW-1185">Reference proteome</keyword>
<dbReference type="Proteomes" id="UP000054097">
    <property type="component" value="Unassembled WGS sequence"/>
</dbReference>
<dbReference type="Pfam" id="PF00656">
    <property type="entry name" value="Peptidase_C14"/>
    <property type="match status" value="1"/>
</dbReference>
<evidence type="ECO:0000256" key="2">
    <source>
        <dbReference type="ARBA" id="ARBA00022703"/>
    </source>
</evidence>